<name>A0A429YX49_9HYPH</name>
<dbReference type="AlphaFoldDB" id="A0A429YX49"/>
<evidence type="ECO:0000259" key="1">
    <source>
        <dbReference type="Pfam" id="PF09361"/>
    </source>
</evidence>
<gene>
    <name evidence="2" type="ORF">EJC49_12740</name>
</gene>
<accession>A0A429YX49</accession>
<dbReference type="Proteomes" id="UP000278398">
    <property type="component" value="Unassembled WGS sequence"/>
</dbReference>
<reference evidence="2 3" key="1">
    <citation type="submission" date="2018-12" db="EMBL/GenBank/DDBJ databases">
        <title>Mesorhizobium carbonis sp. nov., isolated from coal mine water.</title>
        <authorList>
            <person name="Xin W."/>
            <person name="Xu Z."/>
            <person name="Xiang F."/>
            <person name="Zhang J."/>
            <person name="Xi L."/>
            <person name="Liu J."/>
        </authorList>
    </citation>
    <scope>NUCLEOTIDE SEQUENCE [LARGE SCALE GENOMIC DNA]</scope>
    <source>
        <strain evidence="2 3">B2.3</strain>
    </source>
</reference>
<comment type="caution">
    <text evidence="2">The sequence shown here is derived from an EMBL/GenBank/DDBJ whole genome shotgun (WGS) entry which is preliminary data.</text>
</comment>
<protein>
    <submittedName>
        <fullName evidence="2">Phasin family protein</fullName>
    </submittedName>
</protein>
<sequence>MVNSFQDMNTLGKELMDTSLKSVAAVTKGAQAIAAEATDFTRTSAEAGSAALEKLLASNSLDKVIEVQTDFARSAYESCVAEATRMSGLFADLARDALKPFESVMSRSK</sequence>
<dbReference type="InterPro" id="IPR018968">
    <property type="entry name" value="Phasin"/>
</dbReference>
<dbReference type="Pfam" id="PF09361">
    <property type="entry name" value="Phasin_2"/>
    <property type="match status" value="1"/>
</dbReference>
<dbReference type="RefSeq" id="WP_126700314.1">
    <property type="nucleotide sequence ID" value="NZ_RWKW01000043.1"/>
</dbReference>
<proteinExistence type="predicted"/>
<feature type="domain" description="Phasin" evidence="1">
    <location>
        <begin position="6"/>
        <end position="103"/>
    </location>
</feature>
<organism evidence="2 3">
    <name type="scientific">Aquibium carbonis</name>
    <dbReference type="NCBI Taxonomy" id="2495581"/>
    <lineage>
        <taxon>Bacteria</taxon>
        <taxon>Pseudomonadati</taxon>
        <taxon>Pseudomonadota</taxon>
        <taxon>Alphaproteobacteria</taxon>
        <taxon>Hyphomicrobiales</taxon>
        <taxon>Phyllobacteriaceae</taxon>
        <taxon>Aquibium</taxon>
    </lineage>
</organism>
<dbReference type="EMBL" id="RWKW01000043">
    <property type="protein sequence ID" value="RST86026.1"/>
    <property type="molecule type" value="Genomic_DNA"/>
</dbReference>
<keyword evidence="3" id="KW-1185">Reference proteome</keyword>
<dbReference type="OrthoDB" id="7678100at2"/>
<evidence type="ECO:0000313" key="2">
    <source>
        <dbReference type="EMBL" id="RST86026.1"/>
    </source>
</evidence>
<evidence type="ECO:0000313" key="3">
    <source>
        <dbReference type="Proteomes" id="UP000278398"/>
    </source>
</evidence>